<evidence type="ECO:0000313" key="3">
    <source>
        <dbReference type="Proteomes" id="UP001548590"/>
    </source>
</evidence>
<protein>
    <submittedName>
        <fullName evidence="2">Uncharacterized protein</fullName>
    </submittedName>
</protein>
<gene>
    <name evidence="2" type="ORF">ABVT11_15140</name>
</gene>
<dbReference type="RefSeq" id="WP_345928649.1">
    <property type="nucleotide sequence ID" value="NZ_JBDIVF010000007.1"/>
</dbReference>
<keyword evidence="1" id="KW-0732">Signal</keyword>
<evidence type="ECO:0000313" key="2">
    <source>
        <dbReference type="EMBL" id="MET1491172.1"/>
    </source>
</evidence>
<proteinExistence type="predicted"/>
<evidence type="ECO:0000256" key="1">
    <source>
        <dbReference type="SAM" id="SignalP"/>
    </source>
</evidence>
<feature type="chain" id="PRO_5045924672" evidence="1">
    <location>
        <begin position="23"/>
        <end position="149"/>
    </location>
</feature>
<comment type="caution">
    <text evidence="2">The sequence shown here is derived from an EMBL/GenBank/DDBJ whole genome shotgun (WGS) entry which is preliminary data.</text>
</comment>
<reference evidence="2 3" key="1">
    <citation type="submission" date="2024-07" db="EMBL/GenBank/DDBJ databases">
        <title>Uliginosibacterium paludis KCTC:42655.</title>
        <authorList>
            <person name="Kim M.K."/>
        </authorList>
    </citation>
    <scope>NUCLEOTIDE SEQUENCE [LARGE SCALE GENOMIC DNA]</scope>
    <source>
        <strain evidence="2 3">KCTC 42655</strain>
    </source>
</reference>
<dbReference type="Proteomes" id="UP001548590">
    <property type="component" value="Unassembled WGS sequence"/>
</dbReference>
<dbReference type="Gene3D" id="2.40.160.20">
    <property type="match status" value="1"/>
</dbReference>
<sequence>MKKTTGWGVALMALSMVTPASAAEMISVGGASYHFERDLGHNEFNYGLGYERDWSDELSWSAGVYKNSIRRATFYGLANWYPWTLGAGFRAGLSGGLMTGYHKSAVIGTLMPTLEWRGERLATQIYVVPTIKPYVDGAVVFQFKYIFSR</sequence>
<name>A0ABV2CTT5_9RHOO</name>
<feature type="signal peptide" evidence="1">
    <location>
        <begin position="1"/>
        <end position="22"/>
    </location>
</feature>
<accession>A0ABV2CTT5</accession>
<organism evidence="2 3">
    <name type="scientific">Uliginosibacterium paludis</name>
    <dbReference type="NCBI Taxonomy" id="1615952"/>
    <lineage>
        <taxon>Bacteria</taxon>
        <taxon>Pseudomonadati</taxon>
        <taxon>Pseudomonadota</taxon>
        <taxon>Betaproteobacteria</taxon>
        <taxon>Rhodocyclales</taxon>
        <taxon>Zoogloeaceae</taxon>
        <taxon>Uliginosibacterium</taxon>
    </lineage>
</organism>
<keyword evidence="3" id="KW-1185">Reference proteome</keyword>
<dbReference type="EMBL" id="JBEWLZ010000009">
    <property type="protein sequence ID" value="MET1491172.1"/>
    <property type="molecule type" value="Genomic_DNA"/>
</dbReference>